<evidence type="ECO:0000256" key="13">
    <source>
        <dbReference type="HAMAP-Rule" id="MF_00034"/>
    </source>
</evidence>
<dbReference type="InterPro" id="IPR020563">
    <property type="entry name" value="X-over_junc_endoDNase_Mg_BS"/>
</dbReference>
<dbReference type="HAMAP" id="MF_00034">
    <property type="entry name" value="RuvC"/>
    <property type="match status" value="1"/>
</dbReference>
<evidence type="ECO:0000313" key="16">
    <source>
        <dbReference type="EMBL" id="MDB9224638.1"/>
    </source>
</evidence>
<keyword evidence="7 13" id="KW-0378">Hydrolase</keyword>
<dbReference type="PANTHER" id="PTHR30194">
    <property type="entry name" value="CROSSOVER JUNCTION ENDODEOXYRIBONUCLEASE RUVC"/>
    <property type="match status" value="1"/>
</dbReference>
<dbReference type="PRINTS" id="PR00696">
    <property type="entry name" value="RSOLVASERUVC"/>
</dbReference>
<keyword evidence="8 13" id="KW-0460">Magnesium</keyword>
<protein>
    <recommendedName>
        <fullName evidence="13 14">Crossover junction endodeoxyribonuclease RuvC</fullName>
        <ecNumber evidence="13 14">3.1.21.10</ecNumber>
    </recommendedName>
    <alternativeName>
        <fullName evidence="13">Holliday junction nuclease RuvC</fullName>
    </alternativeName>
    <alternativeName>
        <fullName evidence="13">Holliday junction resolvase RuvC</fullName>
    </alternativeName>
</protein>
<comment type="function">
    <text evidence="13">The RuvA-RuvB-RuvC complex processes Holliday junction (HJ) DNA during genetic recombination and DNA repair. Endonuclease that resolves HJ intermediates. Cleaves cruciform DNA by making single-stranded nicks across the HJ at symmetrical positions within the homologous arms, yielding a 5'-phosphate and a 3'-hydroxyl group; requires a central core of homology in the junction. The consensus cleavage sequence is 5'-(A/T)TT(C/G)-3'. Cleavage occurs on the 3'-side of the TT dinucleotide at the point of strand exchange. HJ branch migration catalyzed by RuvA-RuvB allows RuvC to scan DNA until it finds its consensus sequence, where it cleaves and resolves the cruciform DNA.</text>
</comment>
<evidence type="ECO:0000256" key="6">
    <source>
        <dbReference type="ARBA" id="ARBA00022763"/>
    </source>
</evidence>
<dbReference type="GeneID" id="61273670"/>
<reference evidence="16" key="3">
    <citation type="submission" date="2023-01" db="EMBL/GenBank/DDBJ databases">
        <title>Human gut microbiome strain richness.</title>
        <authorList>
            <person name="Chen-Liaw A."/>
        </authorList>
    </citation>
    <scope>NUCLEOTIDE SEQUENCE</scope>
    <source>
        <strain evidence="16">RTP21484st1_B7_RTP21484_190118</strain>
    </source>
</reference>
<comment type="catalytic activity">
    <reaction evidence="12 13">
        <text>Endonucleolytic cleavage at a junction such as a reciprocal single-stranded crossover between two homologous DNA duplexes (Holliday junction).</text>
        <dbReference type="EC" id="3.1.21.10"/>
    </reaction>
</comment>
<evidence type="ECO:0000313" key="15">
    <source>
        <dbReference type="EMBL" id="MCG4962270.1"/>
    </source>
</evidence>
<dbReference type="GO" id="GO:0003677">
    <property type="term" value="F:DNA binding"/>
    <property type="evidence" value="ECO:0007669"/>
    <property type="project" value="UniProtKB-KW"/>
</dbReference>
<feature type="binding site" evidence="13">
    <location>
        <position position="9"/>
    </location>
    <ligand>
        <name>Mg(2+)</name>
        <dbReference type="ChEBI" id="CHEBI:18420"/>
        <label>1</label>
    </ligand>
</feature>
<gene>
    <name evidence="13 15" type="primary">ruvC</name>
    <name evidence="18" type="ORF">DWW24_10510</name>
    <name evidence="17" type="ORF">DWW57_13720</name>
    <name evidence="19" type="ORF">DXA53_11625</name>
    <name evidence="15" type="ORF">L0P03_20850</name>
    <name evidence="16" type="ORF">PN645_16775</name>
</gene>
<dbReference type="AlphaFoldDB" id="A0A1Y3Y6B3"/>
<evidence type="ECO:0000256" key="1">
    <source>
        <dbReference type="ARBA" id="ARBA00009518"/>
    </source>
</evidence>
<feature type="active site" evidence="13">
    <location>
        <position position="144"/>
    </location>
</feature>
<proteinExistence type="inferred from homology"/>
<keyword evidence="3 13" id="KW-0540">Nuclease</keyword>
<dbReference type="Pfam" id="PF02075">
    <property type="entry name" value="RuvC"/>
    <property type="match status" value="1"/>
</dbReference>
<evidence type="ECO:0000256" key="7">
    <source>
        <dbReference type="ARBA" id="ARBA00022801"/>
    </source>
</evidence>
<dbReference type="PROSITE" id="PS01321">
    <property type="entry name" value="RUVC"/>
    <property type="match status" value="1"/>
</dbReference>
<evidence type="ECO:0000256" key="4">
    <source>
        <dbReference type="ARBA" id="ARBA00022723"/>
    </source>
</evidence>
<reference evidence="15" key="2">
    <citation type="submission" date="2022-01" db="EMBL/GenBank/DDBJ databases">
        <title>Collection of gut derived symbiotic bacterial strains cultured from healthy donors.</title>
        <authorList>
            <person name="Lin H."/>
            <person name="Kohout C."/>
            <person name="Waligurski E."/>
            <person name="Pamer E.G."/>
        </authorList>
    </citation>
    <scope>NUCLEOTIDE SEQUENCE</scope>
    <source>
        <strain evidence="15">DFI.1.149</strain>
    </source>
</reference>
<name>A0A1Y3Y6B3_9BACT</name>
<evidence type="ECO:0000256" key="14">
    <source>
        <dbReference type="NCBIfam" id="TIGR00228"/>
    </source>
</evidence>
<evidence type="ECO:0000256" key="2">
    <source>
        <dbReference type="ARBA" id="ARBA00022490"/>
    </source>
</evidence>
<dbReference type="InterPro" id="IPR036397">
    <property type="entry name" value="RNaseH_sf"/>
</dbReference>
<dbReference type="InterPro" id="IPR012337">
    <property type="entry name" value="RNaseH-like_sf"/>
</dbReference>
<dbReference type="OMA" id="AICHIWR"/>
<evidence type="ECO:0000256" key="5">
    <source>
        <dbReference type="ARBA" id="ARBA00022759"/>
    </source>
</evidence>
<feature type="binding site" evidence="13">
    <location>
        <position position="71"/>
    </location>
    <ligand>
        <name>Mg(2+)</name>
        <dbReference type="ChEBI" id="CHEBI:18420"/>
        <label>2</label>
    </ligand>
</feature>
<comment type="cofactor">
    <cofactor evidence="13">
        <name>Mg(2+)</name>
        <dbReference type="ChEBI" id="CHEBI:18420"/>
    </cofactor>
    <text evidence="13">Binds 2 Mg(2+) ion per subunit.</text>
</comment>
<evidence type="ECO:0000313" key="21">
    <source>
        <dbReference type="Proteomes" id="UP000284243"/>
    </source>
</evidence>
<dbReference type="GO" id="GO:0000287">
    <property type="term" value="F:magnesium ion binding"/>
    <property type="evidence" value="ECO:0007669"/>
    <property type="project" value="UniProtKB-UniRule"/>
</dbReference>
<comment type="subunit">
    <text evidence="13">Homodimer which binds Holliday junction (HJ) DNA. The HJ becomes 2-fold symmetrical on binding to RuvC with unstacked arms; it has a different conformation from HJ DNA in complex with RuvA. In the full resolvosome a probable DNA-RuvA(4)-RuvB(12)-RuvC(2) complex forms which resolves the HJ.</text>
</comment>
<dbReference type="Proteomes" id="UP001212263">
    <property type="component" value="Unassembled WGS sequence"/>
</dbReference>
<evidence type="ECO:0000313" key="19">
    <source>
        <dbReference type="EMBL" id="RGY05691.1"/>
    </source>
</evidence>
<evidence type="ECO:0000313" key="22">
    <source>
        <dbReference type="Proteomes" id="UP000284434"/>
    </source>
</evidence>
<evidence type="ECO:0000313" key="17">
    <source>
        <dbReference type="EMBL" id="RGU55028.1"/>
    </source>
</evidence>
<reference evidence="20 21" key="1">
    <citation type="submission" date="2018-08" db="EMBL/GenBank/DDBJ databases">
        <title>A genome reference for cultivated species of the human gut microbiota.</title>
        <authorList>
            <person name="Zou Y."/>
            <person name="Xue W."/>
            <person name="Luo G."/>
        </authorList>
    </citation>
    <scope>NUCLEOTIDE SEQUENCE [LARGE SCALE GENOMIC DNA]</scope>
    <source>
        <strain evidence="18 20">AF14-6AC</strain>
        <strain evidence="17 21">AF16-14</strain>
        <strain evidence="19 22">OF03-11</strain>
    </source>
</reference>
<dbReference type="EMBL" id="JAKNDN010000068">
    <property type="protein sequence ID" value="MCG4962270.1"/>
    <property type="molecule type" value="Genomic_DNA"/>
</dbReference>
<evidence type="ECO:0000256" key="9">
    <source>
        <dbReference type="ARBA" id="ARBA00023125"/>
    </source>
</evidence>
<keyword evidence="5 13" id="KW-0255">Endonuclease</keyword>
<feature type="active site" evidence="13">
    <location>
        <position position="71"/>
    </location>
</feature>
<dbReference type="Proteomes" id="UP000284434">
    <property type="component" value="Unassembled WGS sequence"/>
</dbReference>
<keyword evidence="11 13" id="KW-0234">DNA repair</keyword>
<comment type="caution">
    <text evidence="17">The sequence shown here is derived from an EMBL/GenBank/DDBJ whole genome shotgun (WGS) entry which is preliminary data.</text>
</comment>
<organism evidence="17 21">
    <name type="scientific">Odoribacter splanchnicus</name>
    <dbReference type="NCBI Taxonomy" id="28118"/>
    <lineage>
        <taxon>Bacteria</taxon>
        <taxon>Pseudomonadati</taxon>
        <taxon>Bacteroidota</taxon>
        <taxon>Bacteroidia</taxon>
        <taxon>Bacteroidales</taxon>
        <taxon>Odoribacteraceae</taxon>
        <taxon>Odoribacter</taxon>
    </lineage>
</organism>
<dbReference type="Proteomes" id="UP000283426">
    <property type="component" value="Unassembled WGS sequence"/>
</dbReference>
<dbReference type="PANTHER" id="PTHR30194:SF3">
    <property type="entry name" value="CROSSOVER JUNCTION ENDODEOXYRIBONUCLEASE RUVC"/>
    <property type="match status" value="1"/>
</dbReference>
<dbReference type="EMBL" id="QRYW01000020">
    <property type="protein sequence ID" value="RGV26071.1"/>
    <property type="molecule type" value="Genomic_DNA"/>
</dbReference>
<evidence type="ECO:0000313" key="18">
    <source>
        <dbReference type="EMBL" id="RGV26071.1"/>
    </source>
</evidence>
<evidence type="ECO:0000313" key="20">
    <source>
        <dbReference type="Proteomes" id="UP000283426"/>
    </source>
</evidence>
<dbReference type="Proteomes" id="UP001199750">
    <property type="component" value="Unassembled WGS sequence"/>
</dbReference>
<feature type="binding site" evidence="13">
    <location>
        <position position="144"/>
    </location>
    <ligand>
        <name>Mg(2+)</name>
        <dbReference type="ChEBI" id="CHEBI:18420"/>
        <label>1</label>
    </ligand>
</feature>
<dbReference type="GO" id="GO:0005737">
    <property type="term" value="C:cytoplasm"/>
    <property type="evidence" value="ECO:0007669"/>
    <property type="project" value="UniProtKB-SubCell"/>
</dbReference>
<comment type="similarity">
    <text evidence="1 13">Belongs to the RuvC family.</text>
</comment>
<dbReference type="EMBL" id="JAQMRD010000029">
    <property type="protein sequence ID" value="MDB9224638.1"/>
    <property type="molecule type" value="Genomic_DNA"/>
</dbReference>
<keyword evidence="10 13" id="KW-0233">DNA recombination</keyword>
<sequence>MEKLIMGIDPGTNFMGYAIIKVFGKNQKPELVVSGIVDMIKITDPYIKLQRIFSRTLQVIDSYQPDELAIEAQFYGKNVQSMLKLGRAQGVAIAAALQRDIPIFEYAPRKIKMSVTGSGTASKEQIALLLGKFMTLHTTSEMLDETDAIAIAYCHYLQSCNPLTSAGHTCKSWNDFIKKNPDKLV</sequence>
<dbReference type="Gene3D" id="3.30.420.10">
    <property type="entry name" value="Ribonuclease H-like superfamily/Ribonuclease H"/>
    <property type="match status" value="1"/>
</dbReference>
<dbReference type="EMBL" id="QSCO01000016">
    <property type="protein sequence ID" value="RGY05691.1"/>
    <property type="molecule type" value="Genomic_DNA"/>
</dbReference>
<evidence type="ECO:0000256" key="11">
    <source>
        <dbReference type="ARBA" id="ARBA00023204"/>
    </source>
</evidence>
<evidence type="ECO:0000256" key="10">
    <source>
        <dbReference type="ARBA" id="ARBA00023172"/>
    </source>
</evidence>
<dbReference type="InterPro" id="IPR002176">
    <property type="entry name" value="X-over_junc_endoDNase_RuvC"/>
</dbReference>
<accession>A0A1Y3Y6B3</accession>
<dbReference type="EC" id="3.1.21.10" evidence="13 14"/>
<evidence type="ECO:0000256" key="8">
    <source>
        <dbReference type="ARBA" id="ARBA00022842"/>
    </source>
</evidence>
<dbReference type="RefSeq" id="WP_013610759.1">
    <property type="nucleotide sequence ID" value="NZ_JABWDG010000096.1"/>
</dbReference>
<dbReference type="CDD" id="cd16962">
    <property type="entry name" value="RuvC"/>
    <property type="match status" value="1"/>
</dbReference>
<dbReference type="Proteomes" id="UP000284243">
    <property type="component" value="Unassembled WGS sequence"/>
</dbReference>
<dbReference type="NCBIfam" id="TIGR00228">
    <property type="entry name" value="ruvC"/>
    <property type="match status" value="1"/>
</dbReference>
<dbReference type="FunFam" id="3.30.420.10:FF:000002">
    <property type="entry name" value="Crossover junction endodeoxyribonuclease RuvC"/>
    <property type="match status" value="1"/>
</dbReference>
<dbReference type="GO" id="GO:0008821">
    <property type="term" value="F:crossover junction DNA endonuclease activity"/>
    <property type="evidence" value="ECO:0007669"/>
    <property type="project" value="UniProtKB-UniRule"/>
</dbReference>
<dbReference type="SUPFAM" id="SSF53098">
    <property type="entry name" value="Ribonuclease H-like"/>
    <property type="match status" value="1"/>
</dbReference>
<dbReference type="EMBL" id="QRYC01000022">
    <property type="protein sequence ID" value="RGU55028.1"/>
    <property type="molecule type" value="Genomic_DNA"/>
</dbReference>
<keyword evidence="9 13" id="KW-0238">DNA-binding</keyword>
<dbReference type="GO" id="GO:0006310">
    <property type="term" value="P:DNA recombination"/>
    <property type="evidence" value="ECO:0007669"/>
    <property type="project" value="UniProtKB-UniRule"/>
</dbReference>
<keyword evidence="4 13" id="KW-0479">Metal-binding</keyword>
<dbReference type="GO" id="GO:0048476">
    <property type="term" value="C:Holliday junction resolvase complex"/>
    <property type="evidence" value="ECO:0007669"/>
    <property type="project" value="UniProtKB-UniRule"/>
</dbReference>
<feature type="active site" evidence="13">
    <location>
        <position position="9"/>
    </location>
</feature>
<evidence type="ECO:0000256" key="12">
    <source>
        <dbReference type="ARBA" id="ARBA00029354"/>
    </source>
</evidence>
<dbReference type="GO" id="GO:0006281">
    <property type="term" value="P:DNA repair"/>
    <property type="evidence" value="ECO:0007669"/>
    <property type="project" value="UniProtKB-UniRule"/>
</dbReference>
<comment type="subcellular location">
    <subcellularLocation>
        <location evidence="13">Cytoplasm</location>
    </subcellularLocation>
</comment>
<keyword evidence="6 13" id="KW-0227">DNA damage</keyword>
<evidence type="ECO:0000256" key="3">
    <source>
        <dbReference type="ARBA" id="ARBA00022722"/>
    </source>
</evidence>
<keyword evidence="2 13" id="KW-0963">Cytoplasm</keyword>